<evidence type="ECO:0000313" key="2">
    <source>
        <dbReference type="EMBL" id="SHJ67945.1"/>
    </source>
</evidence>
<dbReference type="RefSeq" id="WP_019999297.1">
    <property type="nucleotide sequence ID" value="NZ_CP192219.1"/>
</dbReference>
<comment type="caution">
    <text evidence="2">The sequence shown here is derived from an EMBL/GenBank/DDBJ whole genome shotgun (WGS) entry which is preliminary data.</text>
</comment>
<evidence type="ECO:0000313" key="4">
    <source>
        <dbReference type="Proteomes" id="UP001568358"/>
    </source>
</evidence>
<dbReference type="EMBL" id="JBFSOO010000011">
    <property type="protein sequence ID" value="MEZ6854552.1"/>
    <property type="molecule type" value="Genomic_DNA"/>
</dbReference>
<dbReference type="Proteomes" id="UP000184001">
    <property type="component" value="Unassembled WGS sequence"/>
</dbReference>
<reference evidence="1 4" key="2">
    <citation type="submission" date="2024-07" db="EMBL/GenBank/DDBJ databases">
        <title>Active virus-host system and metabolic interactions in a Lokiarchaeon culture.</title>
        <authorList>
            <person name="Ponce Toledo R.I."/>
            <person name="Rodrigues Oliveira T."/>
            <person name="Schleper C."/>
        </authorList>
    </citation>
    <scope>NUCLEOTIDE SEQUENCE [LARGE SCALE GENOMIC DNA]</scope>
    <source>
        <strain evidence="1 4">B35</strain>
    </source>
</reference>
<sequence>MQNVIMFLEDSFTAATFAEAGFHSIARDIAKLPSPAEGWFEEQMVAVAMAEGNVALRVGSEGANVVFDAMDNYFVPMTFAEAGHLDVAQQLMGKESPQVQQQYEFMSFMETVGLRQDQIRYGLVTI</sequence>
<organism evidence="2 3">
    <name type="scientific">Halodesulfovibrio aestuarii</name>
    <dbReference type="NCBI Taxonomy" id="126333"/>
    <lineage>
        <taxon>Bacteria</taxon>
        <taxon>Pseudomonadati</taxon>
        <taxon>Thermodesulfobacteriota</taxon>
        <taxon>Desulfovibrionia</taxon>
        <taxon>Desulfovibrionales</taxon>
        <taxon>Desulfovibrionaceae</taxon>
        <taxon>Halodesulfovibrio</taxon>
    </lineage>
</organism>
<gene>
    <name evidence="1" type="ORF">AB2Z07_13620</name>
    <name evidence="2" type="ORF">SAMN05660830_02996</name>
</gene>
<dbReference type="EMBL" id="FQZR01000009">
    <property type="protein sequence ID" value="SHJ67945.1"/>
    <property type="molecule type" value="Genomic_DNA"/>
</dbReference>
<dbReference type="Proteomes" id="UP001568358">
    <property type="component" value="Unassembled WGS sequence"/>
</dbReference>
<protein>
    <submittedName>
        <fullName evidence="2">Uncharacterized protein</fullName>
    </submittedName>
</protein>
<name>A0A8G2CC01_9BACT</name>
<accession>A0A8G2CC01</accession>
<evidence type="ECO:0000313" key="1">
    <source>
        <dbReference type="EMBL" id="MEZ6854552.1"/>
    </source>
</evidence>
<proteinExistence type="predicted"/>
<keyword evidence="4" id="KW-1185">Reference proteome</keyword>
<dbReference type="AlphaFoldDB" id="A0A8G2CC01"/>
<reference evidence="2 3" key="1">
    <citation type="submission" date="2016-11" db="EMBL/GenBank/DDBJ databases">
        <authorList>
            <person name="Varghese N."/>
            <person name="Submissions S."/>
        </authorList>
    </citation>
    <scope>NUCLEOTIDE SEQUENCE [LARGE SCALE GENOMIC DNA]</scope>
    <source>
        <strain evidence="2 3">DSM 17919</strain>
    </source>
</reference>
<evidence type="ECO:0000313" key="3">
    <source>
        <dbReference type="Proteomes" id="UP000184001"/>
    </source>
</evidence>